<feature type="region of interest" description="Disordered" evidence="4">
    <location>
        <begin position="785"/>
        <end position="906"/>
    </location>
</feature>
<evidence type="ECO:0000256" key="3">
    <source>
        <dbReference type="PROSITE-ProRule" id="PRU00339"/>
    </source>
</evidence>
<sequence length="906" mass="99382">MVRKYERLSKRLDEEEEQRKKREEAQALAAREMMQGCSHDHSKERQIYEKPTSEKIDAADRFRSEGNAAFREKNYGLAAVNYRKALLQFDYTFPDTPEEQQRMDSVKLPCHLNLAACKLHQQEYDEVYIQCRLALEMDPNNVKALYRRGLAYLQQDHFEKAKKDLLKAQSVEPVNREVRDALVLLREKIQRYKRRSLKTYKAMLQGTEQPRSPDLPVNGATRNQPSCSAPVACSQGFAPKPEDVDVSAASEDRTSSGSSCPLSSDSARNLSSQQQHQPNFQAREMSADKAASRISPSPEKHETQQGKPPVFPARVVRKSRQSPSRSRSPLREKEEGDRTPNKVVLEGVGAQAERKEGGRAGGNTQHLGVPGAFESGFRRLSPASRGTTESALYPLPESRTQSPEAKRPGSRGSSPRARSSGDQRAEKAKSPREGQRNGVRNSQRQPALKSEVMDSREKDANAKKTMGVEPKKKGGSRLLPEVRKTEGVALQSDSADADRRDGKRDCLSPSALKRKTGTVVGRGKDPKKGETSCVSPQKRPPSVGERYKPTSSPEHVRQRRKIPGLGSPGGLHNRTGPTETTPSSQEGTPTSVHTIKKQVLAEALRIRKSKAPSDGDRDEKGIPSFCVSKETVDAMMLSSGDSKEVTGSDVCGKCCVCGRDNKQVFTKTQNDVLGLPHGVWVLVSVCAFLSCVLGVLVGLVLAGRVFNAEIGPGPSWNATSERDGRYAAGTCQHEQSAAEPFSTVRESSPVFSQVGINGGVLLSGIMTVMCVLVAIVMLYCGTSGKDGADSKTCSQGVSERDSLQPFENDAWSSSVDQSECSEGETWKASKVSEDDWERDEPEQEMSDDDSDASRGSGTREQTLFDARKKRNTAGGWGRCTPVPSRAQARRREEESDAYGYAGDPCG</sequence>
<evidence type="ECO:0000313" key="7">
    <source>
        <dbReference type="Proteomes" id="UP000221165"/>
    </source>
</evidence>
<feature type="compositionally biased region" description="Basic and acidic residues" evidence="4">
    <location>
        <begin position="451"/>
        <end position="462"/>
    </location>
</feature>
<feature type="compositionally biased region" description="Basic and acidic residues" evidence="4">
    <location>
        <begin position="1"/>
        <end position="25"/>
    </location>
</feature>
<evidence type="ECO:0000256" key="4">
    <source>
        <dbReference type="SAM" id="MobiDB-lite"/>
    </source>
</evidence>
<dbReference type="OrthoDB" id="331292at2759"/>
<feature type="region of interest" description="Disordered" evidence="4">
    <location>
        <begin position="203"/>
        <end position="593"/>
    </location>
</feature>
<dbReference type="PROSITE" id="PS50005">
    <property type="entry name" value="TPR"/>
    <property type="match status" value="1"/>
</dbReference>
<feature type="region of interest" description="Disordered" evidence="4">
    <location>
        <begin position="1"/>
        <end position="26"/>
    </location>
</feature>
<dbReference type="PANTHER" id="PTHR11242">
    <property type="entry name" value="ARYL HYDROCARBON RECEPTOR INTERACTING PROTEIN RELATED"/>
    <property type="match status" value="1"/>
</dbReference>
<feature type="compositionally biased region" description="Polar residues" evidence="4">
    <location>
        <begin position="575"/>
        <end position="593"/>
    </location>
</feature>
<dbReference type="Pfam" id="PF13431">
    <property type="entry name" value="TPR_17"/>
    <property type="match status" value="1"/>
</dbReference>
<dbReference type="InterPro" id="IPR019734">
    <property type="entry name" value="TPR_rpt"/>
</dbReference>
<feature type="compositionally biased region" description="Acidic residues" evidence="4">
    <location>
        <begin position="834"/>
        <end position="850"/>
    </location>
</feature>
<dbReference type="SUPFAM" id="SSF48452">
    <property type="entry name" value="TPR-like"/>
    <property type="match status" value="1"/>
</dbReference>
<organism evidence="6 7">
    <name type="scientific">Cystoisospora suis</name>
    <dbReference type="NCBI Taxonomy" id="483139"/>
    <lineage>
        <taxon>Eukaryota</taxon>
        <taxon>Sar</taxon>
        <taxon>Alveolata</taxon>
        <taxon>Apicomplexa</taxon>
        <taxon>Conoidasida</taxon>
        <taxon>Coccidia</taxon>
        <taxon>Eucoccidiorida</taxon>
        <taxon>Eimeriorina</taxon>
        <taxon>Sarcocystidae</taxon>
        <taxon>Cystoisospora</taxon>
    </lineage>
</organism>
<dbReference type="Gene3D" id="1.25.40.10">
    <property type="entry name" value="Tetratricopeptide repeat domain"/>
    <property type="match status" value="1"/>
</dbReference>
<dbReference type="VEuPathDB" id="ToxoDB:CSUI_003631"/>
<proteinExistence type="predicted"/>
<feature type="repeat" description="TPR" evidence="3">
    <location>
        <begin position="142"/>
        <end position="175"/>
    </location>
</feature>
<feature type="compositionally biased region" description="Basic and acidic residues" evidence="4">
    <location>
        <begin position="496"/>
        <end position="506"/>
    </location>
</feature>
<reference evidence="6 7" key="1">
    <citation type="journal article" date="2017" name="Int. J. Parasitol.">
        <title>The genome of the protozoan parasite Cystoisospora suis and a reverse vaccinology approach to identify vaccine candidates.</title>
        <authorList>
            <person name="Palmieri N."/>
            <person name="Shrestha A."/>
            <person name="Ruttkowski B."/>
            <person name="Beck T."/>
            <person name="Vogl C."/>
            <person name="Tomley F."/>
            <person name="Blake D.P."/>
            <person name="Joachim A."/>
        </authorList>
    </citation>
    <scope>NUCLEOTIDE SEQUENCE [LARGE SCALE GENOMIC DNA]</scope>
    <source>
        <strain evidence="6 7">Wien I</strain>
    </source>
</reference>
<dbReference type="RefSeq" id="XP_067924204.1">
    <property type="nucleotide sequence ID" value="XM_068063827.1"/>
</dbReference>
<dbReference type="InterPro" id="IPR039663">
    <property type="entry name" value="AIP/AIPL1/TTC9"/>
</dbReference>
<dbReference type="InterPro" id="IPR011990">
    <property type="entry name" value="TPR-like_helical_dom_sf"/>
</dbReference>
<keyword evidence="2 3" id="KW-0802">TPR repeat</keyword>
<keyword evidence="5" id="KW-0812">Transmembrane</keyword>
<feature type="transmembrane region" description="Helical" evidence="5">
    <location>
        <begin position="679"/>
        <end position="702"/>
    </location>
</feature>
<evidence type="ECO:0000256" key="5">
    <source>
        <dbReference type="SAM" id="Phobius"/>
    </source>
</evidence>
<name>A0A2C6L042_9APIC</name>
<feature type="compositionally biased region" description="Polar residues" evidence="4">
    <location>
        <begin position="810"/>
        <end position="820"/>
    </location>
</feature>
<keyword evidence="7" id="KW-1185">Reference proteome</keyword>
<evidence type="ECO:0000313" key="6">
    <source>
        <dbReference type="EMBL" id="PHJ22527.1"/>
    </source>
</evidence>
<evidence type="ECO:0000256" key="2">
    <source>
        <dbReference type="ARBA" id="ARBA00022803"/>
    </source>
</evidence>
<feature type="compositionally biased region" description="Polar residues" evidence="4">
    <location>
        <begin position="267"/>
        <end position="280"/>
    </location>
</feature>
<gene>
    <name evidence="6" type="ORF">CSUI_003631</name>
</gene>
<keyword evidence="5" id="KW-1133">Transmembrane helix</keyword>
<keyword evidence="1" id="KW-0677">Repeat</keyword>
<feature type="compositionally biased region" description="Basic and acidic residues" evidence="4">
    <location>
        <begin position="824"/>
        <end position="833"/>
    </location>
</feature>
<dbReference type="EMBL" id="MIGC01001638">
    <property type="protein sequence ID" value="PHJ22527.1"/>
    <property type="molecule type" value="Genomic_DNA"/>
</dbReference>
<feature type="transmembrane region" description="Helical" evidence="5">
    <location>
        <begin position="760"/>
        <end position="781"/>
    </location>
</feature>
<feature type="compositionally biased region" description="Low complexity" evidence="4">
    <location>
        <begin position="255"/>
        <end position="266"/>
    </location>
</feature>
<feature type="compositionally biased region" description="Basic and acidic residues" evidence="4">
    <location>
        <begin position="329"/>
        <end position="340"/>
    </location>
</feature>
<protein>
    <submittedName>
        <fullName evidence="6">Tetratricopeptide repeat-containing protein</fullName>
    </submittedName>
</protein>
<dbReference type="AlphaFoldDB" id="A0A2C6L042"/>
<feature type="compositionally biased region" description="Basic and acidic residues" evidence="4">
    <location>
        <begin position="419"/>
        <end position="435"/>
    </location>
</feature>
<dbReference type="Proteomes" id="UP000221165">
    <property type="component" value="Unassembled WGS sequence"/>
</dbReference>
<dbReference type="PANTHER" id="PTHR11242:SF0">
    <property type="entry name" value="TPR_REGION DOMAIN-CONTAINING PROTEIN"/>
    <property type="match status" value="1"/>
</dbReference>
<keyword evidence="5" id="KW-0472">Membrane</keyword>
<comment type="caution">
    <text evidence="6">The sequence shown here is derived from an EMBL/GenBank/DDBJ whole genome shotgun (WGS) entry which is preliminary data.</text>
</comment>
<dbReference type="SMART" id="SM00028">
    <property type="entry name" value="TPR"/>
    <property type="match status" value="3"/>
</dbReference>
<dbReference type="GeneID" id="94427038"/>
<evidence type="ECO:0000256" key="1">
    <source>
        <dbReference type="ARBA" id="ARBA00022737"/>
    </source>
</evidence>
<accession>A0A2C6L042</accession>